<dbReference type="WBParaSite" id="nRc.2.0.1.t32909-RA">
    <property type="protein sequence ID" value="nRc.2.0.1.t32909-RA"/>
    <property type="gene ID" value="nRc.2.0.1.g32909"/>
</dbReference>
<organism evidence="2 3">
    <name type="scientific">Romanomermis culicivorax</name>
    <name type="common">Nematode worm</name>
    <dbReference type="NCBI Taxonomy" id="13658"/>
    <lineage>
        <taxon>Eukaryota</taxon>
        <taxon>Metazoa</taxon>
        <taxon>Ecdysozoa</taxon>
        <taxon>Nematoda</taxon>
        <taxon>Enoplea</taxon>
        <taxon>Dorylaimia</taxon>
        <taxon>Mermithida</taxon>
        <taxon>Mermithoidea</taxon>
        <taxon>Mermithidae</taxon>
        <taxon>Romanomermis</taxon>
    </lineage>
</organism>
<dbReference type="AlphaFoldDB" id="A0A915K2I7"/>
<dbReference type="Proteomes" id="UP000887565">
    <property type="component" value="Unplaced"/>
</dbReference>
<sequence length="337" mass="38558">MSPNWPKNKTLLQPPERLYRKQQNNKSRSCIFKNLPLSQKEMNSSAILEVLCKYKQISCFLHKKFSLHKDFSADQKEACNRKRWLEIKFSANPFVALKKLLVAMKKLVVLTTEYVVQDNDTVEKIAARFDCTPSQLIKLNKLTSRMLFTGQNILVPDGTTVEEIVEDSSVVQQPSLRKLSRIGQTKIQKLGMQKNLDSLTSKDFYHCPLCQSSEELFVLVNHKISKFKLITIKQAFLESDSHDGRRRSSNPLTQADDAECIRKFFKVHTNYLLGNSSGKATGVFIVTPNCAMFDPDVEPDEQFDEVQEKYGVVAPIDDVISISLYEMKLEKPAKRKV</sequence>
<dbReference type="Pfam" id="PF01476">
    <property type="entry name" value="LysM"/>
    <property type="match status" value="1"/>
</dbReference>
<keyword evidence="2" id="KW-1185">Reference proteome</keyword>
<dbReference type="InterPro" id="IPR018392">
    <property type="entry name" value="LysM"/>
</dbReference>
<proteinExistence type="predicted"/>
<dbReference type="CDD" id="cd00118">
    <property type="entry name" value="LysM"/>
    <property type="match status" value="1"/>
</dbReference>
<evidence type="ECO:0000313" key="2">
    <source>
        <dbReference type="Proteomes" id="UP000887565"/>
    </source>
</evidence>
<dbReference type="PROSITE" id="PS51782">
    <property type="entry name" value="LYSM"/>
    <property type="match status" value="1"/>
</dbReference>
<reference evidence="3" key="1">
    <citation type="submission" date="2022-11" db="UniProtKB">
        <authorList>
            <consortium name="WormBaseParasite"/>
        </authorList>
    </citation>
    <scope>IDENTIFICATION</scope>
</reference>
<accession>A0A915K2I7</accession>
<feature type="domain" description="LysM" evidence="1">
    <location>
        <begin position="112"/>
        <end position="155"/>
    </location>
</feature>
<dbReference type="SUPFAM" id="SSF54106">
    <property type="entry name" value="LysM domain"/>
    <property type="match status" value="1"/>
</dbReference>
<dbReference type="Gene3D" id="3.10.350.10">
    <property type="entry name" value="LysM domain"/>
    <property type="match status" value="1"/>
</dbReference>
<evidence type="ECO:0000259" key="1">
    <source>
        <dbReference type="PROSITE" id="PS51782"/>
    </source>
</evidence>
<name>A0A915K2I7_ROMCU</name>
<protein>
    <submittedName>
        <fullName evidence="3">LysM domain-containing protein</fullName>
    </submittedName>
</protein>
<evidence type="ECO:0000313" key="3">
    <source>
        <dbReference type="WBParaSite" id="nRc.2.0.1.t32909-RA"/>
    </source>
</evidence>
<dbReference type="SMART" id="SM00257">
    <property type="entry name" value="LysM"/>
    <property type="match status" value="1"/>
</dbReference>
<dbReference type="InterPro" id="IPR036779">
    <property type="entry name" value="LysM_dom_sf"/>
</dbReference>